<evidence type="ECO:0000313" key="3">
    <source>
        <dbReference type="EMBL" id="EDM07851.1"/>
    </source>
</evidence>
<name>A6J9N1_RAT</name>
<feature type="chain" id="PRO_5039913486" evidence="2">
    <location>
        <begin position="19"/>
        <end position="121"/>
    </location>
</feature>
<accession>A6J9N1</accession>
<dbReference type="Proteomes" id="UP000234681">
    <property type="component" value="Chromosome 1"/>
</dbReference>
<feature type="signal peptide" evidence="2">
    <location>
        <begin position="1"/>
        <end position="18"/>
    </location>
</feature>
<proteinExistence type="predicted"/>
<protein>
    <submittedName>
        <fullName evidence="3">Uncharacterized protein RGD1303117</fullName>
    </submittedName>
</protein>
<reference evidence="3 4" key="1">
    <citation type="submission" date="2005-09" db="EMBL/GenBank/DDBJ databases">
        <authorList>
            <person name="Mural R.J."/>
            <person name="Li P.W."/>
            <person name="Adams M.D."/>
            <person name="Amanatides P.G."/>
            <person name="Baden-Tillson H."/>
            <person name="Barnstead M."/>
            <person name="Chin S.H."/>
            <person name="Dew I."/>
            <person name="Evans C.A."/>
            <person name="Ferriera S."/>
            <person name="Flanigan M."/>
            <person name="Fosler C."/>
            <person name="Glodek A."/>
            <person name="Gu Z."/>
            <person name="Holt R.A."/>
            <person name="Jennings D."/>
            <person name="Kraft C.L."/>
            <person name="Lu F."/>
            <person name="Nguyen T."/>
            <person name="Nusskern D.R."/>
            <person name="Pfannkoch C.M."/>
            <person name="Sitter C."/>
            <person name="Sutton G.G."/>
            <person name="Venter J.C."/>
            <person name="Wang Z."/>
            <person name="Woodage T."/>
            <person name="Zheng X.H."/>
            <person name="Zhong F."/>
        </authorList>
    </citation>
    <scope>NUCLEOTIDE SEQUENCE [LARGE SCALE GENOMIC DNA]</scope>
    <source>
        <strain>BN</strain>
        <strain evidence="4">Sprague-Dawley</strain>
    </source>
</reference>
<keyword evidence="2" id="KW-0732">Signal</keyword>
<sequence>MSLPHMFWLPELTFLAWSQLPVWLPDEGPAVQSTRCLWVMCQTVGGAQASWRLPCLPGRAEERMEEGGKLASSAGAAERRRSKGPSRVGCRFCWVLTPLSILGGATEGCLWQALSSLSRRS</sequence>
<evidence type="ECO:0000313" key="4">
    <source>
        <dbReference type="Proteomes" id="UP000234681"/>
    </source>
</evidence>
<dbReference type="AlphaFoldDB" id="A6J9N1"/>
<feature type="region of interest" description="Disordered" evidence="1">
    <location>
        <begin position="66"/>
        <end position="86"/>
    </location>
</feature>
<organism evidence="3 4">
    <name type="scientific">Rattus norvegicus</name>
    <name type="common">Rat</name>
    <dbReference type="NCBI Taxonomy" id="10116"/>
    <lineage>
        <taxon>Eukaryota</taxon>
        <taxon>Metazoa</taxon>
        <taxon>Chordata</taxon>
        <taxon>Craniata</taxon>
        <taxon>Vertebrata</taxon>
        <taxon>Euteleostomi</taxon>
        <taxon>Mammalia</taxon>
        <taxon>Eutheria</taxon>
        <taxon>Euarchontoglires</taxon>
        <taxon>Glires</taxon>
        <taxon>Rodentia</taxon>
        <taxon>Myomorpha</taxon>
        <taxon>Muroidea</taxon>
        <taxon>Muridae</taxon>
        <taxon>Murinae</taxon>
        <taxon>Rattus</taxon>
    </lineage>
</organism>
<evidence type="ECO:0000256" key="2">
    <source>
        <dbReference type="SAM" id="SignalP"/>
    </source>
</evidence>
<dbReference type="EMBL" id="CH473979">
    <property type="protein sequence ID" value="EDM07851.1"/>
    <property type="molecule type" value="Genomic_DNA"/>
</dbReference>
<gene>
    <name evidence="3" type="primary">RGD1303117</name>
    <name evidence="3" type="ORF">rCG_53935</name>
</gene>
<evidence type="ECO:0000256" key="1">
    <source>
        <dbReference type="SAM" id="MobiDB-lite"/>
    </source>
</evidence>